<evidence type="ECO:0008006" key="4">
    <source>
        <dbReference type="Google" id="ProtNLM"/>
    </source>
</evidence>
<evidence type="ECO:0000313" key="3">
    <source>
        <dbReference type="Proteomes" id="UP000479691"/>
    </source>
</evidence>
<feature type="compositionally biased region" description="Polar residues" evidence="1">
    <location>
        <begin position="399"/>
        <end position="417"/>
    </location>
</feature>
<feature type="compositionally biased region" description="Polar residues" evidence="1">
    <location>
        <begin position="64"/>
        <end position="74"/>
    </location>
</feature>
<reference evidence="2 3" key="1">
    <citation type="submission" date="2019-06" db="EMBL/GenBank/DDBJ databases">
        <authorList>
            <person name="Palmer J.M."/>
        </authorList>
    </citation>
    <scope>NUCLEOTIDE SEQUENCE [LARGE SCALE GENOMIC DNA]</scope>
    <source>
        <strain evidence="2 3">TWF788</strain>
    </source>
</reference>
<proteinExistence type="predicted"/>
<feature type="compositionally biased region" description="Pro residues" evidence="1">
    <location>
        <begin position="176"/>
        <end position="186"/>
    </location>
</feature>
<evidence type="ECO:0000256" key="1">
    <source>
        <dbReference type="SAM" id="MobiDB-lite"/>
    </source>
</evidence>
<evidence type="ECO:0000313" key="2">
    <source>
        <dbReference type="EMBL" id="KAF3169918.1"/>
    </source>
</evidence>
<dbReference type="Proteomes" id="UP000479691">
    <property type="component" value="Unassembled WGS sequence"/>
</dbReference>
<name>A0A7C8KPA1_ORBOL</name>
<gene>
    <name evidence="2" type="ORF">TWF788_010319</name>
</gene>
<comment type="caution">
    <text evidence="2">The sequence shown here is derived from an EMBL/GenBank/DDBJ whole genome shotgun (WGS) entry which is preliminary data.</text>
</comment>
<dbReference type="EMBL" id="JAABOE010000077">
    <property type="protein sequence ID" value="KAF3169918.1"/>
    <property type="molecule type" value="Genomic_DNA"/>
</dbReference>
<feature type="compositionally biased region" description="Polar residues" evidence="1">
    <location>
        <begin position="122"/>
        <end position="144"/>
    </location>
</feature>
<feature type="compositionally biased region" description="Polar residues" evidence="1">
    <location>
        <begin position="434"/>
        <end position="450"/>
    </location>
</feature>
<feature type="compositionally biased region" description="Basic and acidic residues" evidence="1">
    <location>
        <begin position="487"/>
        <end position="497"/>
    </location>
</feature>
<accession>A0A7C8KPA1</accession>
<feature type="compositionally biased region" description="Basic and acidic residues" evidence="1">
    <location>
        <begin position="48"/>
        <end position="63"/>
    </location>
</feature>
<sequence>MDHSKKLRKSPEQADSSVAPEIKDWQAPARIQSESEEPQSTPPMASESHTEPLLKSPQIEEKPSSPTFTDTTPIRSEYSIDAEAPPRGLSFRDKLKWVQETQPTEDLKKEAAKSPGQPSPKSPASTIPSPANSEYSVGDQTVPQGLTLKDRLQWAKSNPSNAERKKRKRSSSPVPQRSPPPQPSPDPKWYQQAQDDMLHREPNSPEHPASLSFSEAMYAPLRANRNTRTDSGRTTPHMLRIPPEEPPYVRLEDDDTPVKIKQHSSPQWTHPESPEERPVSPVPFTIYVDEPTPTPRKRKRESIEDVVEGGEGESSPESPVGEETEVPKPLGHGLPVIIHTEDPSPRPRKRYRGVTPSLSDCSSPPTPIFCPSPADRETEEERDEERKETEEKEDGTNPAIVQSDAQGSLAIVQSNPYPSRPRTYGEIRSRRSVIAQSSSHSEALESTGSVSGKPAIVLSDTRPQQEGVLGEYVAREVRVTPPPVIEDSPRPKSEPSRGRSACPTPRRLPWPKRHILDLPPYITAERNTDEALRRRRLGTSFGRRLLGAKAQEGVPKSSSTEGERKPSSILKLFEIPELFARISNKLSEKDCLNLTSTCKALREKKEQVWDINAHMAHFLQRPTEFRSLMATHGAVVSGSDALQFLSRERFENSDLDVYVEVGGLRGFKKHLEEVEGYRWVPYEWQSGDIEEAIVDRILDTKDFQKLEQAGRLSEGSKLGYLARYEMKTLEGVFFFQKGKAEDQSLRQVQLIVTHGPPMYAILSDFYATHLFNVYDYKGAYSLFPQGTFVERRGYKTQAMTAKVVRCCGKYVQRGYDILDYTEWDEESTEEGKFGDVVLKVKDDREIRRSRRVGDRFSWCLNLDTTGVDVPEHPPSSLLEYATFGMGYNDKRRNMYGEVREAVTPYMKVQCAPMRSELVAGDLVVDTLGGEWEEFLSETLRMAMRRGTQVGYRADMPLWYDMFQARRGEVEGLRKEAKEAKGVLRRVKERLRSVLWGWGL</sequence>
<dbReference type="AlphaFoldDB" id="A0A7C8KPA1"/>
<feature type="compositionally biased region" description="Basic and acidic residues" evidence="1">
    <location>
        <begin position="1"/>
        <end position="12"/>
    </location>
</feature>
<protein>
    <recommendedName>
        <fullName evidence="4">F-box domain-containing protein</fullName>
    </recommendedName>
</protein>
<organism evidence="2 3">
    <name type="scientific">Orbilia oligospora</name>
    <name type="common">Nematode-trapping fungus</name>
    <name type="synonym">Arthrobotrys oligospora</name>
    <dbReference type="NCBI Taxonomy" id="2813651"/>
    <lineage>
        <taxon>Eukaryota</taxon>
        <taxon>Fungi</taxon>
        <taxon>Dikarya</taxon>
        <taxon>Ascomycota</taxon>
        <taxon>Pezizomycotina</taxon>
        <taxon>Orbiliomycetes</taxon>
        <taxon>Orbiliales</taxon>
        <taxon>Orbiliaceae</taxon>
        <taxon>Orbilia</taxon>
    </lineage>
</organism>
<feature type="region of interest" description="Disordered" evidence="1">
    <location>
        <begin position="547"/>
        <end position="566"/>
    </location>
</feature>
<feature type="region of interest" description="Disordered" evidence="1">
    <location>
        <begin position="1"/>
        <end position="508"/>
    </location>
</feature>